<evidence type="ECO:0000313" key="6">
    <source>
        <dbReference type="Proteomes" id="UP000708208"/>
    </source>
</evidence>
<dbReference type="EMBL" id="CAJVCH010571102">
    <property type="protein sequence ID" value="CAG7836629.1"/>
    <property type="molecule type" value="Genomic_DNA"/>
</dbReference>
<organism evidence="5 6">
    <name type="scientific">Allacma fusca</name>
    <dbReference type="NCBI Taxonomy" id="39272"/>
    <lineage>
        <taxon>Eukaryota</taxon>
        <taxon>Metazoa</taxon>
        <taxon>Ecdysozoa</taxon>
        <taxon>Arthropoda</taxon>
        <taxon>Hexapoda</taxon>
        <taxon>Collembola</taxon>
        <taxon>Symphypleona</taxon>
        <taxon>Sminthuridae</taxon>
        <taxon>Allacma</taxon>
    </lineage>
</organism>
<evidence type="ECO:0000259" key="4">
    <source>
        <dbReference type="PROSITE" id="PS51144"/>
    </source>
</evidence>
<keyword evidence="6" id="KW-1185">Reference proteome</keyword>
<dbReference type="GO" id="GO:0004089">
    <property type="term" value="F:carbonate dehydratase activity"/>
    <property type="evidence" value="ECO:0007669"/>
    <property type="project" value="UniProtKB-EC"/>
</dbReference>
<feature type="chain" id="PRO_5035300058" description="Alpha-carbonic anhydrase domain-containing protein" evidence="3">
    <location>
        <begin position="33"/>
        <end position="344"/>
    </location>
</feature>
<name>A0A8J2LQ12_9HEXA</name>
<feature type="non-terminal residue" evidence="5">
    <location>
        <position position="1"/>
    </location>
</feature>
<keyword evidence="3" id="KW-0732">Signal</keyword>
<evidence type="ECO:0000256" key="2">
    <source>
        <dbReference type="ARBA" id="ARBA00048348"/>
    </source>
</evidence>
<gene>
    <name evidence="5" type="ORF">AFUS01_LOCUS45858</name>
</gene>
<dbReference type="Pfam" id="PF00194">
    <property type="entry name" value="Carb_anhydrase"/>
    <property type="match status" value="1"/>
</dbReference>
<dbReference type="CDD" id="cd00326">
    <property type="entry name" value="alpha_CA"/>
    <property type="match status" value="1"/>
</dbReference>
<dbReference type="InterPro" id="IPR023561">
    <property type="entry name" value="Carbonic_anhydrase_a-class"/>
</dbReference>
<dbReference type="InterPro" id="IPR001148">
    <property type="entry name" value="CA_dom"/>
</dbReference>
<dbReference type="PROSITE" id="PS51144">
    <property type="entry name" value="ALPHA_CA_2"/>
    <property type="match status" value="1"/>
</dbReference>
<dbReference type="SMART" id="SM01057">
    <property type="entry name" value="Carb_anhydrase"/>
    <property type="match status" value="1"/>
</dbReference>
<dbReference type="PANTHER" id="PTHR18952:SF265">
    <property type="entry name" value="CARBONIC ANHYDRASE"/>
    <property type="match status" value="1"/>
</dbReference>
<comment type="caution">
    <text evidence="5">The sequence shown here is derived from an EMBL/GenBank/DDBJ whole genome shotgun (WGS) entry which is preliminary data.</text>
</comment>
<feature type="signal peptide" evidence="3">
    <location>
        <begin position="1"/>
        <end position="32"/>
    </location>
</feature>
<dbReference type="Proteomes" id="UP000708208">
    <property type="component" value="Unassembled WGS sequence"/>
</dbReference>
<dbReference type="GO" id="GO:0008270">
    <property type="term" value="F:zinc ion binding"/>
    <property type="evidence" value="ECO:0007669"/>
    <property type="project" value="InterPro"/>
</dbReference>
<feature type="domain" description="Alpha-carbonic anhydrase" evidence="4">
    <location>
        <begin position="34"/>
        <end position="316"/>
    </location>
</feature>
<evidence type="ECO:0000313" key="5">
    <source>
        <dbReference type="EMBL" id="CAG7836629.1"/>
    </source>
</evidence>
<accession>A0A8J2LQ12</accession>
<evidence type="ECO:0000256" key="3">
    <source>
        <dbReference type="SAM" id="SignalP"/>
    </source>
</evidence>
<sequence length="344" mass="37711">AAAGTFASPFECTMSSMSFLLVLAIASASVQAAEHFCYDEVDCGPAHWSGDCKTGTQQSPVVIPSSWSPFNIFATDTITFNNNYKQSVRNAYIFNNGHTVQITVSPDVTSSMTFTSTLTGGPSEVYVFGQVHCHWGGSEHVYENVGRTDMECHIVHHHANYTSVSQAAASGKTGALAIFGILYTTSSTLKPVDVLSPDETIQFFPTNCPKVRDPKSGTQIMTGNINIYGMIPRVTSGPGLLGARQRYQVHVHKYMGSLTTPGCNEGMHWFVMRHVRQISVPQLDAFKSLLDGEDKPLNNNFRPPQPLNGRIIRQVVMNELQPATTTPQLSPIWSWGNSFFSFFG</sequence>
<proteinExistence type="inferred from homology"/>
<dbReference type="AlphaFoldDB" id="A0A8J2LQ12"/>
<dbReference type="OrthoDB" id="429145at2759"/>
<protein>
    <recommendedName>
        <fullName evidence="4">Alpha-carbonic anhydrase domain-containing protein</fullName>
    </recommendedName>
</protein>
<reference evidence="5" key="1">
    <citation type="submission" date="2021-06" db="EMBL/GenBank/DDBJ databases">
        <authorList>
            <person name="Hodson N. C."/>
            <person name="Mongue J. A."/>
            <person name="Jaron S. K."/>
        </authorList>
    </citation>
    <scope>NUCLEOTIDE SEQUENCE</scope>
</reference>
<comment type="similarity">
    <text evidence="1">Belongs to the alpha-carbonic anhydrase family.</text>
</comment>
<dbReference type="PANTHER" id="PTHR18952">
    <property type="entry name" value="CARBONIC ANHYDRASE"/>
    <property type="match status" value="1"/>
</dbReference>
<comment type="catalytic activity">
    <reaction evidence="2">
        <text>hydrogencarbonate + H(+) = CO2 + H2O</text>
        <dbReference type="Rhea" id="RHEA:10748"/>
        <dbReference type="ChEBI" id="CHEBI:15377"/>
        <dbReference type="ChEBI" id="CHEBI:15378"/>
        <dbReference type="ChEBI" id="CHEBI:16526"/>
        <dbReference type="ChEBI" id="CHEBI:17544"/>
        <dbReference type="EC" id="4.2.1.1"/>
    </reaction>
</comment>
<evidence type="ECO:0000256" key="1">
    <source>
        <dbReference type="ARBA" id="ARBA00010718"/>
    </source>
</evidence>